<sequence>MLKVYIASSFKNIHAVRLLAKSMRQMGYEILDWTLKATPPEGLNAAKRREWMDTDHGGEVFSFCAESCKQADFIIYLGTSGQDAGVEVGIAYGLQKPVLGIRGPLESAGLMLYGACTCWVEHIEHAEQILQEIIGYKKENCSCSGEALQASSVSLQAQKILLNL</sequence>
<dbReference type="RefSeq" id="WP_334315783.1">
    <property type="nucleotide sequence ID" value="NZ_CP065938.1"/>
</dbReference>
<gene>
    <name evidence="1" type="ORF">JBF11_02365</name>
</gene>
<dbReference type="GO" id="GO:0003743">
    <property type="term" value="F:translation initiation factor activity"/>
    <property type="evidence" value="ECO:0007669"/>
    <property type="project" value="UniProtKB-KW"/>
</dbReference>
<keyword evidence="1" id="KW-0648">Protein biosynthesis</keyword>
<dbReference type="EMBL" id="CP065938">
    <property type="protein sequence ID" value="UWX06182.1"/>
    <property type="molecule type" value="Genomic_DNA"/>
</dbReference>
<protein>
    <submittedName>
        <fullName evidence="1">Translation initiation factor 2</fullName>
    </submittedName>
</protein>
<evidence type="ECO:0000313" key="2">
    <source>
        <dbReference type="Proteomes" id="UP001058120"/>
    </source>
</evidence>
<name>A0ABY5Y1W9_9BACT</name>
<dbReference type="Proteomes" id="UP001058120">
    <property type="component" value="Chromosome"/>
</dbReference>
<dbReference type="Gene3D" id="3.40.50.450">
    <property type="match status" value="1"/>
</dbReference>
<keyword evidence="2" id="KW-1185">Reference proteome</keyword>
<evidence type="ECO:0000313" key="1">
    <source>
        <dbReference type="EMBL" id="UWX06182.1"/>
    </source>
</evidence>
<organism evidence="1 2">
    <name type="scientific">Taurinivorans muris</name>
    <dbReference type="NCBI Taxonomy" id="2787751"/>
    <lineage>
        <taxon>Bacteria</taxon>
        <taxon>Pseudomonadati</taxon>
        <taxon>Thermodesulfobacteriota</taxon>
        <taxon>Desulfovibrionia</taxon>
        <taxon>Desulfovibrionales</taxon>
        <taxon>Desulfovibrionaceae</taxon>
        <taxon>Taurinivorans</taxon>
    </lineage>
</organism>
<proteinExistence type="predicted"/>
<accession>A0ABY5Y1W9</accession>
<keyword evidence="1" id="KW-0396">Initiation factor</keyword>
<dbReference type="SUPFAM" id="SSF52309">
    <property type="entry name" value="N-(deoxy)ribosyltransferase-like"/>
    <property type="match status" value="1"/>
</dbReference>
<reference evidence="1" key="1">
    <citation type="submission" date="2020-12" db="EMBL/GenBank/DDBJ databases">
        <title>Taurinivorans muris gen. nov., sp. nov., fundamental and realized metabolic niche of a ubiquitous sulfidogenic bacterium in the murine intestine.</title>
        <authorList>
            <person name="Ye H."/>
            <person name="Hanson B.T."/>
            <person name="Loy A."/>
        </authorList>
    </citation>
    <scope>NUCLEOTIDE SEQUENCE</scope>
    <source>
        <strain evidence="1">LT0009</strain>
    </source>
</reference>